<gene>
    <name evidence="4" type="ORF">H4075_01035</name>
</gene>
<dbReference type="KEGG" id="lacs:H4075_01035"/>
<dbReference type="RefSeq" id="WP_182803324.1">
    <property type="nucleotide sequence ID" value="NZ_CP060007.1"/>
</dbReference>
<dbReference type="InterPro" id="IPR034746">
    <property type="entry name" value="POTRA"/>
</dbReference>
<evidence type="ECO:0000259" key="3">
    <source>
        <dbReference type="PROSITE" id="PS51779"/>
    </source>
</evidence>
<evidence type="ECO:0000256" key="2">
    <source>
        <dbReference type="ARBA" id="ARBA00023136"/>
    </source>
</evidence>
<proteinExistence type="predicted"/>
<dbReference type="Pfam" id="PF07244">
    <property type="entry name" value="POTRA"/>
    <property type="match status" value="1"/>
</dbReference>
<protein>
    <recommendedName>
        <fullName evidence="3">POTRA domain-containing protein</fullName>
    </recommendedName>
</protein>
<keyword evidence="5" id="KW-1185">Reference proteome</keyword>
<keyword evidence="2" id="KW-0472">Membrane</keyword>
<reference evidence="5" key="1">
    <citation type="submission" date="2020-08" db="EMBL/GenBank/DDBJ databases">
        <title>Lacibacter sp. S13-6-6 genome sequencing.</title>
        <authorList>
            <person name="Jin L."/>
        </authorList>
    </citation>
    <scope>NUCLEOTIDE SEQUENCE [LARGE SCALE GENOMIC DNA]</scope>
    <source>
        <strain evidence="5">S13-6-6</strain>
    </source>
</reference>
<dbReference type="EMBL" id="CP060007">
    <property type="protein sequence ID" value="QNA44812.1"/>
    <property type="molecule type" value="Genomic_DNA"/>
</dbReference>
<dbReference type="Gene3D" id="2.40.160.50">
    <property type="entry name" value="membrane protein fhac: a member of the omp85/tpsb transporter family"/>
    <property type="match status" value="1"/>
</dbReference>
<dbReference type="Gene3D" id="3.10.20.310">
    <property type="entry name" value="membrane protein fhac"/>
    <property type="match status" value="1"/>
</dbReference>
<dbReference type="PROSITE" id="PS51779">
    <property type="entry name" value="POTRA"/>
    <property type="match status" value="1"/>
</dbReference>
<organism evidence="4 5">
    <name type="scientific">Lacibacter sediminis</name>
    <dbReference type="NCBI Taxonomy" id="2760713"/>
    <lineage>
        <taxon>Bacteria</taxon>
        <taxon>Pseudomonadati</taxon>
        <taxon>Bacteroidota</taxon>
        <taxon>Chitinophagia</taxon>
        <taxon>Chitinophagales</taxon>
        <taxon>Chitinophagaceae</taxon>
        <taxon>Lacibacter</taxon>
    </lineage>
</organism>
<dbReference type="AlphaFoldDB" id="A0A7G5XH59"/>
<feature type="domain" description="POTRA" evidence="3">
    <location>
        <begin position="50"/>
        <end position="126"/>
    </location>
</feature>
<dbReference type="Proteomes" id="UP000515344">
    <property type="component" value="Chromosome"/>
</dbReference>
<accession>A0A7G5XH59</accession>
<evidence type="ECO:0000313" key="4">
    <source>
        <dbReference type="EMBL" id="QNA44812.1"/>
    </source>
</evidence>
<dbReference type="GO" id="GO:0019867">
    <property type="term" value="C:outer membrane"/>
    <property type="evidence" value="ECO:0007669"/>
    <property type="project" value="InterPro"/>
</dbReference>
<evidence type="ECO:0000313" key="5">
    <source>
        <dbReference type="Proteomes" id="UP000515344"/>
    </source>
</evidence>
<dbReference type="InterPro" id="IPR010827">
    <property type="entry name" value="BamA/TamA_POTRA"/>
</dbReference>
<comment type="subcellular location">
    <subcellularLocation>
        <location evidence="1">Membrane</location>
    </subcellularLocation>
</comment>
<evidence type="ECO:0000256" key="1">
    <source>
        <dbReference type="ARBA" id="ARBA00004370"/>
    </source>
</evidence>
<name>A0A7G5XH59_9BACT</name>
<sequence length="497" mass="57834">MRPTKVHTICLLILLQVVVGRLYAQPSVAIETAKENLRKVIRQLPDSVEFVVRSVTVTGNKKTKSYIILREVPFSQGSKMFSSQMEELLDQARLNVSNTQLFLEVIPKITAWDEKQVDILFEVKERWYLFPFPYFKLVDRNVNQWLTEQNRSLERVNYGLKLNWDNVSGRRDKLNFNFVNGYTREYSIFYEQPYADRKLERGFLGSIYYKQSRQMAYATDSNKQAFYPANNGQINDFVRTTFKMEAGFTVRKGVNHRHTFRLSYAKESVADTISKLIADNSLKGYLPYFTENRSKQEFGEFSYSYQYYNANNIVYPWKGFLFNGSFMQRGLGAKGMNLWQFSGKAGKFFQLAKKTSVSAVGYYMVKVPFKQPMYNIGALGYGDWFLRGLEYYVIDGVQAGILKGTIRQEVLNLNVPTFLFKNEKYKKIPFKIIAKVYGDIGASHLPAYTNSILNNRFLYTYGAGIDVLSYYDFIARIEYSFNQLGEKGLFLHVRRDF</sequence>